<reference evidence="7 8" key="1">
    <citation type="journal article" date="2016" name="Mol. Biol. Evol.">
        <title>Comparative Genomics of Early-Diverging Mushroom-Forming Fungi Provides Insights into the Origins of Lignocellulose Decay Capabilities.</title>
        <authorList>
            <person name="Nagy L.G."/>
            <person name="Riley R."/>
            <person name="Tritt A."/>
            <person name="Adam C."/>
            <person name="Daum C."/>
            <person name="Floudas D."/>
            <person name="Sun H."/>
            <person name="Yadav J.S."/>
            <person name="Pangilinan J."/>
            <person name="Larsson K.H."/>
            <person name="Matsuura K."/>
            <person name="Barry K."/>
            <person name="Labutti K."/>
            <person name="Kuo R."/>
            <person name="Ohm R.A."/>
            <person name="Bhattacharya S.S."/>
            <person name="Shirouzu T."/>
            <person name="Yoshinaga Y."/>
            <person name="Martin F.M."/>
            <person name="Grigoriev I.V."/>
            <person name="Hibbett D.S."/>
        </authorList>
    </citation>
    <scope>NUCLEOTIDE SEQUENCE [LARGE SCALE GENOMIC DNA]</scope>
    <source>
        <strain evidence="7 8">HHB12029</strain>
    </source>
</reference>
<keyword evidence="2 5" id="KW-0812">Transmembrane</keyword>
<comment type="subcellular location">
    <subcellularLocation>
        <location evidence="1">Membrane</location>
    </subcellularLocation>
</comment>
<evidence type="ECO:0000256" key="1">
    <source>
        <dbReference type="ARBA" id="ARBA00004370"/>
    </source>
</evidence>
<dbReference type="OrthoDB" id="1641132at2759"/>
<protein>
    <recommendedName>
        <fullName evidence="6">TMEM205-like domain-containing protein</fullName>
    </recommendedName>
</protein>
<sequence length="187" mass="20437">MGRTDTLSLSGLFLNPAGVYILSYGWLFGQTIWVSFIGGVIAHRSLTRQQFAALQSKSFPAYFSSSTVLSSLMIALWSFSHPDVLSNLAKPGLVDVLQVYVLAFVALVQGANYTYIGPVTNKIIADRQRLEREEGKAYNDPTASAAMKAVNKQFGTFHGISSLLNLFVVIALGFHGLVLGQYGFRSY</sequence>
<feature type="transmembrane region" description="Helical" evidence="5">
    <location>
        <begin position="99"/>
        <end position="119"/>
    </location>
</feature>
<proteinExistence type="predicted"/>
<keyword evidence="3 5" id="KW-1133">Transmembrane helix</keyword>
<feature type="domain" description="TMEM205-like" evidence="6">
    <location>
        <begin position="22"/>
        <end position="128"/>
    </location>
</feature>
<gene>
    <name evidence="7" type="ORF">EXIGLDRAFT_760321</name>
</gene>
<keyword evidence="4 5" id="KW-0472">Membrane</keyword>
<dbReference type="Pfam" id="PF13664">
    <property type="entry name" value="DUF4149"/>
    <property type="match status" value="1"/>
</dbReference>
<evidence type="ECO:0000256" key="2">
    <source>
        <dbReference type="ARBA" id="ARBA00022692"/>
    </source>
</evidence>
<feature type="transmembrane region" description="Helical" evidence="5">
    <location>
        <begin position="20"/>
        <end position="41"/>
    </location>
</feature>
<dbReference type="PANTHER" id="PTHR23241:SF102">
    <property type="entry name" value="LD23009P"/>
    <property type="match status" value="1"/>
</dbReference>
<evidence type="ECO:0000259" key="6">
    <source>
        <dbReference type="Pfam" id="PF13664"/>
    </source>
</evidence>
<dbReference type="PANTHER" id="PTHR23241">
    <property type="entry name" value="LATE EMBRYOGENESIS ABUNDANT PLANTS LEA-RELATED"/>
    <property type="match status" value="1"/>
</dbReference>
<evidence type="ECO:0000256" key="3">
    <source>
        <dbReference type="ARBA" id="ARBA00022989"/>
    </source>
</evidence>
<organism evidence="7 8">
    <name type="scientific">Exidia glandulosa HHB12029</name>
    <dbReference type="NCBI Taxonomy" id="1314781"/>
    <lineage>
        <taxon>Eukaryota</taxon>
        <taxon>Fungi</taxon>
        <taxon>Dikarya</taxon>
        <taxon>Basidiomycota</taxon>
        <taxon>Agaricomycotina</taxon>
        <taxon>Agaricomycetes</taxon>
        <taxon>Auriculariales</taxon>
        <taxon>Exidiaceae</taxon>
        <taxon>Exidia</taxon>
    </lineage>
</organism>
<evidence type="ECO:0000313" key="8">
    <source>
        <dbReference type="Proteomes" id="UP000077266"/>
    </source>
</evidence>
<dbReference type="AlphaFoldDB" id="A0A165PFK1"/>
<accession>A0A165PFK1</accession>
<feature type="transmembrane region" description="Helical" evidence="5">
    <location>
        <begin position="61"/>
        <end position="79"/>
    </location>
</feature>
<dbReference type="InParanoid" id="A0A165PFK1"/>
<dbReference type="InterPro" id="IPR053009">
    <property type="entry name" value="Xanthocillin_Biosynth-Assoc"/>
</dbReference>
<name>A0A165PFK1_EXIGL</name>
<keyword evidence="8" id="KW-1185">Reference proteome</keyword>
<dbReference type="GO" id="GO:0016020">
    <property type="term" value="C:membrane"/>
    <property type="evidence" value="ECO:0007669"/>
    <property type="project" value="UniProtKB-SubCell"/>
</dbReference>
<evidence type="ECO:0000313" key="7">
    <source>
        <dbReference type="EMBL" id="KZW02107.1"/>
    </source>
</evidence>
<evidence type="ECO:0000256" key="4">
    <source>
        <dbReference type="ARBA" id="ARBA00023136"/>
    </source>
</evidence>
<feature type="transmembrane region" description="Helical" evidence="5">
    <location>
        <begin position="163"/>
        <end position="184"/>
    </location>
</feature>
<dbReference type="InterPro" id="IPR025423">
    <property type="entry name" value="TMEM205-like"/>
</dbReference>
<dbReference type="Proteomes" id="UP000077266">
    <property type="component" value="Unassembled WGS sequence"/>
</dbReference>
<evidence type="ECO:0000256" key="5">
    <source>
        <dbReference type="SAM" id="Phobius"/>
    </source>
</evidence>
<dbReference type="EMBL" id="KV425890">
    <property type="protein sequence ID" value="KZW02107.1"/>
    <property type="molecule type" value="Genomic_DNA"/>
</dbReference>